<comment type="caution">
    <text evidence="1">The sequence shown here is derived from an EMBL/GenBank/DDBJ whole genome shotgun (WGS) entry which is preliminary data.</text>
</comment>
<name>A0A2T4ILT2_9HYPH</name>
<evidence type="ECO:0000313" key="1">
    <source>
        <dbReference type="EMBL" id="PTE06609.1"/>
    </source>
</evidence>
<organism evidence="1 2">
    <name type="scientific">Mesorhizobium helmanticense</name>
    <dbReference type="NCBI Taxonomy" id="1776423"/>
    <lineage>
        <taxon>Bacteria</taxon>
        <taxon>Pseudomonadati</taxon>
        <taxon>Pseudomonadota</taxon>
        <taxon>Alphaproteobacteria</taxon>
        <taxon>Hyphomicrobiales</taxon>
        <taxon>Phyllobacteriaceae</taxon>
        <taxon>Mesorhizobium</taxon>
    </lineage>
</organism>
<protein>
    <submittedName>
        <fullName evidence="1">Uncharacterized protein</fullName>
    </submittedName>
</protein>
<dbReference type="OrthoDB" id="9803716at2"/>
<dbReference type="AlphaFoldDB" id="A0A2T4ILT2"/>
<evidence type="ECO:0000313" key="2">
    <source>
        <dbReference type="Proteomes" id="UP000240259"/>
    </source>
</evidence>
<proteinExistence type="predicted"/>
<reference evidence="1 2" key="1">
    <citation type="submission" date="2018-03" db="EMBL/GenBank/DDBJ databases">
        <title>Genome sequence of the symbiotic type strain Mesorhizobium helmanticense CSLC115NT isolated from Lotus corniculatus nodules.</title>
        <authorList>
            <person name="Sannazzaro A.I."/>
            <person name="Torres Tejerizo G.A."/>
            <person name="Dip D."/>
            <person name="Caballero M."/>
            <person name="Pistorio M."/>
            <person name="Estrella M.J."/>
        </authorList>
    </citation>
    <scope>NUCLEOTIDE SEQUENCE [LARGE SCALE GENOMIC DNA]</scope>
    <source>
        <strain evidence="1 2">CSLC115N</strain>
    </source>
</reference>
<gene>
    <name evidence="1" type="ORF">C9427_30770</name>
</gene>
<accession>A0A2T4ILT2</accession>
<sequence>MMTVAIVENGTLVVSVGGFAASIAAKAIEHQFDALTHFPDRRANIELDELAARLNDFAAYVEDLAGKGDIAPEFNGVAEVEAFARRHIDLARRFWAAEGRCMNWFITGPARFPVARNEKRRKVADARRADLTAHPVTARKAVKRKALPHGADDEPIRSGDPAAVEKIKAKIEALALSIDKAKAANAIIRRMERDGADDAAMIKAVVEQTGTSAAIAVRGIVLADWQWKRGFDTAGNRAEIRRLQSRLKSLARMQERGNESQTVKTGIGAVEIIENVGMARIQMIFPAKPDETTRRVLKANGFRWSPSQGAWQRHLNEAGRWGTERVMKAITAEGAA</sequence>
<dbReference type="Proteomes" id="UP000240259">
    <property type="component" value="Unassembled WGS sequence"/>
</dbReference>
<keyword evidence="2" id="KW-1185">Reference proteome</keyword>
<dbReference type="EMBL" id="PZJX01000061">
    <property type="protein sequence ID" value="PTE06609.1"/>
    <property type="molecule type" value="Genomic_DNA"/>
</dbReference>